<proteinExistence type="predicted"/>
<organism evidence="1 2">
    <name type="scientific">Rhododendron molle</name>
    <name type="common">Chinese azalea</name>
    <name type="synonym">Azalea mollis</name>
    <dbReference type="NCBI Taxonomy" id="49168"/>
    <lineage>
        <taxon>Eukaryota</taxon>
        <taxon>Viridiplantae</taxon>
        <taxon>Streptophyta</taxon>
        <taxon>Embryophyta</taxon>
        <taxon>Tracheophyta</taxon>
        <taxon>Spermatophyta</taxon>
        <taxon>Magnoliopsida</taxon>
        <taxon>eudicotyledons</taxon>
        <taxon>Gunneridae</taxon>
        <taxon>Pentapetalae</taxon>
        <taxon>asterids</taxon>
        <taxon>Ericales</taxon>
        <taxon>Ericaceae</taxon>
        <taxon>Ericoideae</taxon>
        <taxon>Rhodoreae</taxon>
        <taxon>Rhododendron</taxon>
    </lineage>
</organism>
<name>A0ACC0Q885_RHOML</name>
<accession>A0ACC0Q885</accession>
<evidence type="ECO:0000313" key="2">
    <source>
        <dbReference type="Proteomes" id="UP001062846"/>
    </source>
</evidence>
<protein>
    <submittedName>
        <fullName evidence="1">Uncharacterized protein</fullName>
    </submittedName>
</protein>
<evidence type="ECO:0000313" key="1">
    <source>
        <dbReference type="EMBL" id="KAI8573940.1"/>
    </source>
</evidence>
<keyword evidence="2" id="KW-1185">Reference proteome</keyword>
<dbReference type="EMBL" id="CM046388">
    <property type="protein sequence ID" value="KAI8573940.1"/>
    <property type="molecule type" value="Genomic_DNA"/>
</dbReference>
<dbReference type="Proteomes" id="UP001062846">
    <property type="component" value="Chromosome 1"/>
</dbReference>
<comment type="caution">
    <text evidence="1">The sequence shown here is derived from an EMBL/GenBank/DDBJ whole genome shotgun (WGS) entry which is preliminary data.</text>
</comment>
<gene>
    <name evidence="1" type="ORF">RHMOL_Rhmol01G0315200</name>
</gene>
<reference evidence="1" key="1">
    <citation type="submission" date="2022-02" db="EMBL/GenBank/DDBJ databases">
        <title>Plant Genome Project.</title>
        <authorList>
            <person name="Zhang R.-G."/>
        </authorList>
    </citation>
    <scope>NUCLEOTIDE SEQUENCE</scope>
    <source>
        <strain evidence="1">AT1</strain>
    </source>
</reference>
<sequence length="481" mass="55429">MFSSSDHTVLFFSTKPTRKLLKSLAIFCLVLYVIHVFSGILWCNSSHLLNNYLIEYNPSQTSNSLPPTNATHIAFGIASSSGTWQNRRYYVQSWWRPNVTRGFLFLDETRKDFFPWSPASPPLQLFEDTSRYEDYNKHKARQAIRMVHMIAEIFRAENQGVRWYAFMDDDTIVFVDNLVDVLSKYDHREYFYIGANSESIASNVFNSFEMAFGGGGYVLSYPLVEALVKNLDVCIERYPSLYGSDHVVQSCVADLGVSLTLEKGFHQIDLHHDISGFLSSHPQSPLLSLHHLDAFDPIYPATDRYHSLNHLMKAAMADSSRLFQQTICYSKQQNLTFSISWGYSAHAYEGIHPPSILQRPLETFWPWARFANPPYMFNTRIPSRDPCRNPRVFFFDSVEEVASGDYIVTSYNQTYTDRLRACSKSENRSVDYLSQIRVLSPLRRYNETGNRRECCDIVQETAGMNASEIKLRPCMKDEFLA</sequence>